<dbReference type="Proteomes" id="UP000326169">
    <property type="component" value="Unassembled WGS sequence"/>
</dbReference>
<comment type="caution">
    <text evidence="1">The sequence shown here is derived from an EMBL/GenBank/DDBJ whole genome shotgun (WGS) entry which is preliminary data.</text>
</comment>
<organism evidence="1 2">
    <name type="scientific">Limnospira platensis NIES-46</name>
    <dbReference type="NCBI Taxonomy" id="1236695"/>
    <lineage>
        <taxon>Bacteria</taxon>
        <taxon>Bacillati</taxon>
        <taxon>Cyanobacteriota</taxon>
        <taxon>Cyanophyceae</taxon>
        <taxon>Oscillatoriophycideae</taxon>
        <taxon>Oscillatoriales</taxon>
        <taxon>Sirenicapillariaceae</taxon>
        <taxon>Limnospira</taxon>
    </lineage>
</organism>
<proteinExistence type="predicted"/>
<accession>A0A5M3TBL3</accession>
<evidence type="ECO:0008006" key="3">
    <source>
        <dbReference type="Google" id="ProtNLM"/>
    </source>
</evidence>
<evidence type="ECO:0000313" key="1">
    <source>
        <dbReference type="EMBL" id="GCE95226.1"/>
    </source>
</evidence>
<sequence length="190" mass="21359">MGFVASHQLADMVSQLVVRVRGNMVKLINRNQAIVSAFLRQIYPPQSRRWHGCKLRLDHRASRKVFTASTLPPSLPSGLQRFHRGSTCQSAQKPNLVRGSSWKLAPIAFSPGNDDRLFQVLVFQLIEGDKHQRPTFPRGGGRFNQQILFPPFLVGDLLIMAHQGGVGAGRSAIGGRRLRKRKEWRSLASW</sequence>
<dbReference type="EMBL" id="BIMW01000125">
    <property type="protein sequence ID" value="GCE95226.1"/>
    <property type="molecule type" value="Genomic_DNA"/>
</dbReference>
<name>A0A5M3TBL3_LIMPL</name>
<gene>
    <name evidence="1" type="ORF">NIES46_32880</name>
</gene>
<protein>
    <recommendedName>
        <fullName evidence="3">Transposase</fullName>
    </recommendedName>
</protein>
<keyword evidence="2" id="KW-1185">Reference proteome</keyword>
<reference evidence="1 2" key="1">
    <citation type="journal article" date="2019" name="J Genomics">
        <title>The Draft Genome of a Hydrogen-producing Cyanobacterium, Arthrospira platensis NIES-46.</title>
        <authorList>
            <person name="Suzuki S."/>
            <person name="Yamaguchi H."/>
            <person name="Kawachi M."/>
        </authorList>
    </citation>
    <scope>NUCLEOTIDE SEQUENCE [LARGE SCALE GENOMIC DNA]</scope>
    <source>
        <strain evidence="1 2">NIES-46</strain>
    </source>
</reference>
<evidence type="ECO:0000313" key="2">
    <source>
        <dbReference type="Proteomes" id="UP000326169"/>
    </source>
</evidence>